<gene>
    <name evidence="1" type="ORF">Mucpa_2889</name>
</gene>
<organism evidence="1 2">
    <name type="scientific">Mucilaginibacter paludis DSM 18603</name>
    <dbReference type="NCBI Taxonomy" id="714943"/>
    <lineage>
        <taxon>Bacteria</taxon>
        <taxon>Pseudomonadati</taxon>
        <taxon>Bacteroidota</taxon>
        <taxon>Sphingobacteriia</taxon>
        <taxon>Sphingobacteriales</taxon>
        <taxon>Sphingobacteriaceae</taxon>
        <taxon>Mucilaginibacter</taxon>
    </lineage>
</organism>
<name>H1YAF5_9SPHI</name>
<reference evidence="1" key="1">
    <citation type="submission" date="2011-09" db="EMBL/GenBank/DDBJ databases">
        <title>The permanent draft genome of Mucilaginibacter paludis DSM 18603.</title>
        <authorList>
            <consortium name="US DOE Joint Genome Institute (JGI-PGF)"/>
            <person name="Lucas S."/>
            <person name="Han J."/>
            <person name="Lapidus A."/>
            <person name="Bruce D."/>
            <person name="Goodwin L."/>
            <person name="Pitluck S."/>
            <person name="Peters L."/>
            <person name="Kyrpides N."/>
            <person name="Mavromatis K."/>
            <person name="Ivanova N."/>
            <person name="Mikhailova N."/>
            <person name="Held B."/>
            <person name="Detter J.C."/>
            <person name="Tapia R."/>
            <person name="Han C."/>
            <person name="Land M."/>
            <person name="Hauser L."/>
            <person name="Markowitz V."/>
            <person name="Cheng J.-F."/>
            <person name="Hugenholtz P."/>
            <person name="Woyke T."/>
            <person name="Wu D."/>
            <person name="Tindall B."/>
            <person name="Brambilla E."/>
            <person name="Klenk H.-P."/>
            <person name="Eisen J.A."/>
        </authorList>
    </citation>
    <scope>NUCLEOTIDE SEQUENCE [LARGE SCALE GENOMIC DNA]</scope>
    <source>
        <strain evidence="1">DSM 18603</strain>
    </source>
</reference>
<sequence>MKTIKLTNLRKAIIREIKAINFKKILGGAWLERFIRDIHPEIADVSVRSR</sequence>
<dbReference type="RefSeq" id="WP_008507258.1">
    <property type="nucleotide sequence ID" value="NZ_CM001403.1"/>
</dbReference>
<dbReference type="HOGENOM" id="CLU_3119982_0_0_10"/>
<protein>
    <submittedName>
        <fullName evidence="1">Uncharacterized protein</fullName>
    </submittedName>
</protein>
<accession>H1YAF5</accession>
<dbReference type="AlphaFoldDB" id="H1YAF5"/>
<evidence type="ECO:0000313" key="2">
    <source>
        <dbReference type="Proteomes" id="UP000002774"/>
    </source>
</evidence>
<keyword evidence="2" id="KW-1185">Reference proteome</keyword>
<dbReference type="Proteomes" id="UP000002774">
    <property type="component" value="Chromosome"/>
</dbReference>
<dbReference type="EMBL" id="CM001403">
    <property type="protein sequence ID" value="EHQ26998.1"/>
    <property type="molecule type" value="Genomic_DNA"/>
</dbReference>
<evidence type="ECO:0000313" key="1">
    <source>
        <dbReference type="EMBL" id="EHQ26998.1"/>
    </source>
</evidence>
<proteinExistence type="predicted"/>